<name>A0A840PYU6_9PSEU</name>
<gene>
    <name evidence="3" type="ORF">BJ970_000464</name>
</gene>
<evidence type="ECO:0000313" key="4">
    <source>
        <dbReference type="Proteomes" id="UP000584374"/>
    </source>
</evidence>
<comment type="caution">
    <text evidence="3">The sequence shown here is derived from an EMBL/GenBank/DDBJ whole genome shotgun (WGS) entry which is preliminary data.</text>
</comment>
<keyword evidence="4" id="KW-1185">Reference proteome</keyword>
<dbReference type="RefSeq" id="WP_184723012.1">
    <property type="nucleotide sequence ID" value="NZ_JACHIW010000001.1"/>
</dbReference>
<evidence type="ECO:0000313" key="3">
    <source>
        <dbReference type="EMBL" id="MBB5152930.1"/>
    </source>
</evidence>
<evidence type="ECO:0000256" key="2">
    <source>
        <dbReference type="SAM" id="Phobius"/>
    </source>
</evidence>
<keyword evidence="2" id="KW-0472">Membrane</keyword>
<dbReference type="EMBL" id="JACHIW010000001">
    <property type="protein sequence ID" value="MBB5152930.1"/>
    <property type="molecule type" value="Genomic_DNA"/>
</dbReference>
<reference evidence="3 4" key="1">
    <citation type="submission" date="2020-08" db="EMBL/GenBank/DDBJ databases">
        <title>Sequencing the genomes of 1000 actinobacteria strains.</title>
        <authorList>
            <person name="Klenk H.-P."/>
        </authorList>
    </citation>
    <scope>NUCLEOTIDE SEQUENCE [LARGE SCALE GENOMIC DNA]</scope>
    <source>
        <strain evidence="3 4">DSM 45584</strain>
    </source>
</reference>
<protein>
    <submittedName>
        <fullName evidence="3">Uncharacterized protein</fullName>
    </submittedName>
</protein>
<organism evidence="3 4">
    <name type="scientific">Saccharopolyspora phatthalungensis</name>
    <dbReference type="NCBI Taxonomy" id="664693"/>
    <lineage>
        <taxon>Bacteria</taxon>
        <taxon>Bacillati</taxon>
        <taxon>Actinomycetota</taxon>
        <taxon>Actinomycetes</taxon>
        <taxon>Pseudonocardiales</taxon>
        <taxon>Pseudonocardiaceae</taxon>
        <taxon>Saccharopolyspora</taxon>
    </lineage>
</organism>
<sequence>MSAVANPIGDVAGDVALHKLDTNVEWTGRAAEAYKAIVPAQADALTGLKDLALQIRTSLNSLANALDAFKLALYVAITVFIVGVVGAIVGAGAAIGAIVTGASVAIGLITTAITAVNSYMDVIETEQTALTQKIHDVGGTWSRSDRDLSDGSISDGDGSDWRVNR</sequence>
<accession>A0A840PYU6</accession>
<proteinExistence type="predicted"/>
<feature type="region of interest" description="Disordered" evidence="1">
    <location>
        <begin position="145"/>
        <end position="165"/>
    </location>
</feature>
<feature type="transmembrane region" description="Helical" evidence="2">
    <location>
        <begin position="71"/>
        <end position="89"/>
    </location>
</feature>
<evidence type="ECO:0000256" key="1">
    <source>
        <dbReference type="SAM" id="MobiDB-lite"/>
    </source>
</evidence>
<dbReference type="AlphaFoldDB" id="A0A840PYU6"/>
<keyword evidence="2" id="KW-1133">Transmembrane helix</keyword>
<keyword evidence="2" id="KW-0812">Transmembrane</keyword>
<dbReference type="Proteomes" id="UP000584374">
    <property type="component" value="Unassembled WGS sequence"/>
</dbReference>
<feature type="transmembrane region" description="Helical" evidence="2">
    <location>
        <begin position="95"/>
        <end position="116"/>
    </location>
</feature>